<feature type="compositionally biased region" description="Polar residues" evidence="1">
    <location>
        <begin position="79"/>
        <end position="110"/>
    </location>
</feature>
<feature type="compositionally biased region" description="Low complexity" evidence="1">
    <location>
        <begin position="677"/>
        <end position="689"/>
    </location>
</feature>
<name>A0A9N9BCZ1_9GLOM</name>
<gene>
    <name evidence="2" type="ORF">FCALED_LOCUS6619</name>
</gene>
<reference evidence="2" key="1">
    <citation type="submission" date="2021-06" db="EMBL/GenBank/DDBJ databases">
        <authorList>
            <person name="Kallberg Y."/>
            <person name="Tangrot J."/>
            <person name="Rosling A."/>
        </authorList>
    </citation>
    <scope>NUCLEOTIDE SEQUENCE</scope>
    <source>
        <strain evidence="2">UK204</strain>
    </source>
</reference>
<feature type="region of interest" description="Disordered" evidence="1">
    <location>
        <begin position="1"/>
        <end position="41"/>
    </location>
</feature>
<accession>A0A9N9BCZ1</accession>
<feature type="compositionally biased region" description="Low complexity" evidence="1">
    <location>
        <begin position="263"/>
        <end position="290"/>
    </location>
</feature>
<keyword evidence="3" id="KW-1185">Reference proteome</keyword>
<feature type="compositionally biased region" description="Low complexity" evidence="1">
    <location>
        <begin position="138"/>
        <end position="158"/>
    </location>
</feature>
<dbReference type="AlphaFoldDB" id="A0A9N9BCZ1"/>
<dbReference type="OrthoDB" id="2123952at2759"/>
<comment type="caution">
    <text evidence="2">The sequence shown here is derived from an EMBL/GenBank/DDBJ whole genome shotgun (WGS) entry which is preliminary data.</text>
</comment>
<feature type="compositionally biased region" description="Polar residues" evidence="1">
    <location>
        <begin position="588"/>
        <end position="601"/>
    </location>
</feature>
<feature type="region of interest" description="Disordered" evidence="1">
    <location>
        <begin position="340"/>
        <end position="361"/>
    </location>
</feature>
<feature type="region of interest" description="Disordered" evidence="1">
    <location>
        <begin position="496"/>
        <end position="603"/>
    </location>
</feature>
<evidence type="ECO:0000313" key="3">
    <source>
        <dbReference type="Proteomes" id="UP000789570"/>
    </source>
</evidence>
<feature type="compositionally biased region" description="Basic and acidic residues" evidence="1">
    <location>
        <begin position="567"/>
        <end position="587"/>
    </location>
</feature>
<feature type="compositionally biased region" description="Polar residues" evidence="1">
    <location>
        <begin position="838"/>
        <end position="848"/>
    </location>
</feature>
<sequence>MTKKNNGNSRLKVERPCEPGKPGKKRGPPPGQEVIRSRSSRMETVYYSAIKDPQLKEQLRLYDVTHDTSTELSPIVEPQNDSDVTVSSDAGLSNTTTSTSPIHNVDSSNPIEVPSNPDEDSSDSADVPNEPINIIVISDSSDSSCSTMKGSSSPSDSSFDTVEVSVVPEVFTIPDDAIIPVKVSSIPEIPDIPVEVSLLPDDVSSNPVEVPSITVKDSSNPVEVSSNTVEGTSNPVEGSSNPVAVSSNPVEISPIPFKISTDPVKVSSNPPKSSSTSFRPTKASGSSKYSSKSRTKSYSRPIISYIPLSSKPIAFKMTPVAMPYKPAGMPYDTSGNFYNPTINPTGTSSSPSGSSSNKPTGISFDPAGISFGPAGISSEIATVTSELTIISSSSRNGNLSNPNEVSSSTVDSGLPFSIDKVSSNSGSSGNIENTEVESEIQKLAKGKLPEELELASLMACLREGEGQNTDKIQANNDLLLNLRDSKDSIDKVSVTRRHNKLRKIQPKPPQSIINNRERWNMKVPAQQAMKDSEQRATTEQATKVTEQHVNDRQPQPENLVQDSENNEENKDNDHVPAMQELEKEHQQQPESFVQGSDNYENGSMRLPTIQELGVFEDGPPLYRPIATYPISMKARQELFENMQLSQIRDSRDTVPSHYATNKTNETLSTVWTKIPRTTTSLPSKSSSQSQVGTATRLPQSSFSKSSTESSGRMFTSSSTLTSMSMKPTEQNLQRGSITLPPLVPTVSYPDYSKPAKVSSELPFSKSDQVIPPLQPGLNVSWNRSIIPSMQTNVKVSSDKPKEPADGIFIKSVKQNERVDVTDVTLCTEKDDIIHDLTEQSQGSSSKSAQDTDELMNDTPEKVTSIENRKKRRREHKGELSSSSYSIRRAKRERRQRERGETKDEEEVAPRRARPINDRRRYQKPTRRITRNAAREALNTLPNDKKKYVRRR</sequence>
<feature type="compositionally biased region" description="Polar residues" evidence="1">
    <location>
        <begin position="215"/>
        <end position="238"/>
    </location>
</feature>
<evidence type="ECO:0000256" key="1">
    <source>
        <dbReference type="SAM" id="MobiDB-lite"/>
    </source>
</evidence>
<feature type="region of interest" description="Disordered" evidence="1">
    <location>
        <begin position="677"/>
        <end position="730"/>
    </location>
</feature>
<feature type="region of interest" description="Disordered" evidence="1">
    <location>
        <begin position="70"/>
        <end position="160"/>
    </location>
</feature>
<feature type="compositionally biased region" description="Low complexity" evidence="1">
    <location>
        <begin position="239"/>
        <end position="250"/>
    </location>
</feature>
<feature type="compositionally biased region" description="Polar residues" evidence="1">
    <location>
        <begin position="552"/>
        <end position="563"/>
    </location>
</feature>
<feature type="region of interest" description="Disordered" evidence="1">
    <location>
        <begin position="835"/>
        <end position="951"/>
    </location>
</feature>
<organism evidence="2 3">
    <name type="scientific">Funneliformis caledonium</name>
    <dbReference type="NCBI Taxonomy" id="1117310"/>
    <lineage>
        <taxon>Eukaryota</taxon>
        <taxon>Fungi</taxon>
        <taxon>Fungi incertae sedis</taxon>
        <taxon>Mucoromycota</taxon>
        <taxon>Glomeromycotina</taxon>
        <taxon>Glomeromycetes</taxon>
        <taxon>Glomerales</taxon>
        <taxon>Glomeraceae</taxon>
        <taxon>Funneliformis</taxon>
    </lineage>
</organism>
<feature type="region of interest" description="Disordered" evidence="1">
    <location>
        <begin position="392"/>
        <end position="411"/>
    </location>
</feature>
<feature type="compositionally biased region" description="Low complexity" evidence="1">
    <location>
        <begin position="700"/>
        <end position="725"/>
    </location>
</feature>
<feature type="compositionally biased region" description="Basic residues" evidence="1">
    <location>
        <begin position="496"/>
        <end position="505"/>
    </location>
</feature>
<feature type="compositionally biased region" description="Polar residues" evidence="1">
    <location>
        <begin position="690"/>
        <end position="699"/>
    </location>
</feature>
<evidence type="ECO:0000313" key="2">
    <source>
        <dbReference type="EMBL" id="CAG8561393.1"/>
    </source>
</evidence>
<dbReference type="Proteomes" id="UP000789570">
    <property type="component" value="Unassembled WGS sequence"/>
</dbReference>
<protein>
    <submittedName>
        <fullName evidence="2">5701_t:CDS:1</fullName>
    </submittedName>
</protein>
<proteinExistence type="predicted"/>
<dbReference type="EMBL" id="CAJVPQ010001612">
    <property type="protein sequence ID" value="CAG8561393.1"/>
    <property type="molecule type" value="Genomic_DNA"/>
</dbReference>
<feature type="region of interest" description="Disordered" evidence="1">
    <location>
        <begin position="199"/>
        <end position="293"/>
    </location>
</feature>
<feature type="compositionally biased region" description="Basic residues" evidence="1">
    <location>
        <begin position="920"/>
        <end position="929"/>
    </location>
</feature>